<organism evidence="2 3">
    <name type="scientific">Hypholoma sublateritium (strain FD-334 SS-4)</name>
    <dbReference type="NCBI Taxonomy" id="945553"/>
    <lineage>
        <taxon>Eukaryota</taxon>
        <taxon>Fungi</taxon>
        <taxon>Dikarya</taxon>
        <taxon>Basidiomycota</taxon>
        <taxon>Agaricomycotina</taxon>
        <taxon>Agaricomycetes</taxon>
        <taxon>Agaricomycetidae</taxon>
        <taxon>Agaricales</taxon>
        <taxon>Agaricineae</taxon>
        <taxon>Strophariaceae</taxon>
        <taxon>Hypholoma</taxon>
    </lineage>
</organism>
<evidence type="ECO:0000256" key="1">
    <source>
        <dbReference type="SAM" id="MobiDB-lite"/>
    </source>
</evidence>
<evidence type="ECO:0000313" key="3">
    <source>
        <dbReference type="Proteomes" id="UP000054270"/>
    </source>
</evidence>
<accession>A0A0D2NIM7</accession>
<protein>
    <submittedName>
        <fullName evidence="2">Uncharacterized protein</fullName>
    </submittedName>
</protein>
<evidence type="ECO:0000313" key="2">
    <source>
        <dbReference type="EMBL" id="KJA18744.1"/>
    </source>
</evidence>
<dbReference type="EMBL" id="KN817585">
    <property type="protein sequence ID" value="KJA18744.1"/>
    <property type="molecule type" value="Genomic_DNA"/>
</dbReference>
<sequence>MRSAQRTRRTGVYPICRAVYKAPRPAPHVPLLPLECPDTRAGARPVPDRPPHAAVRLPNPARARLFSSFHPLPPPACRARSSSSASDRVPLHARTYHRRAPAHPAPSPPVTFRTSQCFHPQRPARTTTARPHPPTPSRRQAKQARTGAQAAGTSAPDARPTIQHHDRTPTPHLSAIITHCQCAPAIALRPSATAPDTRNGRRTTARPWLVTQVSMSARPRVCASPCMARTPASAARLPAPFPPTLFTPPPHPLVAISVPPILRALRVLDAAGPGPQPITYIARTSTVAHKP</sequence>
<gene>
    <name evidence="2" type="ORF">HYPSUDRAFT_205113</name>
</gene>
<keyword evidence="3" id="KW-1185">Reference proteome</keyword>
<dbReference type="Proteomes" id="UP000054270">
    <property type="component" value="Unassembled WGS sequence"/>
</dbReference>
<feature type="region of interest" description="Disordered" evidence="1">
    <location>
        <begin position="98"/>
        <end position="162"/>
    </location>
</feature>
<reference evidence="3" key="1">
    <citation type="submission" date="2014-04" db="EMBL/GenBank/DDBJ databases">
        <title>Evolutionary Origins and Diversification of the Mycorrhizal Mutualists.</title>
        <authorList>
            <consortium name="DOE Joint Genome Institute"/>
            <consortium name="Mycorrhizal Genomics Consortium"/>
            <person name="Kohler A."/>
            <person name="Kuo A."/>
            <person name="Nagy L.G."/>
            <person name="Floudas D."/>
            <person name="Copeland A."/>
            <person name="Barry K.W."/>
            <person name="Cichocki N."/>
            <person name="Veneault-Fourrey C."/>
            <person name="LaButti K."/>
            <person name="Lindquist E.A."/>
            <person name="Lipzen A."/>
            <person name="Lundell T."/>
            <person name="Morin E."/>
            <person name="Murat C."/>
            <person name="Riley R."/>
            <person name="Ohm R."/>
            <person name="Sun H."/>
            <person name="Tunlid A."/>
            <person name="Henrissat B."/>
            <person name="Grigoriev I.V."/>
            <person name="Hibbett D.S."/>
            <person name="Martin F."/>
        </authorList>
    </citation>
    <scope>NUCLEOTIDE SEQUENCE [LARGE SCALE GENOMIC DNA]</scope>
    <source>
        <strain evidence="3">FD-334 SS-4</strain>
    </source>
</reference>
<name>A0A0D2NIM7_HYPSF</name>
<dbReference type="AlphaFoldDB" id="A0A0D2NIM7"/>
<proteinExistence type="predicted"/>